<dbReference type="EMBL" id="CAJJDN010000083">
    <property type="protein sequence ID" value="CAD8105111.1"/>
    <property type="molecule type" value="Genomic_DNA"/>
</dbReference>
<proteinExistence type="predicted"/>
<sequence length="1310" mass="156777">MRYQYHLILIHTLLLQIIVCEINQCLKIIMEPDEIFTTKKESILIVNSDEHDYENINLENYKIIQESQRIKKYQKEEIIYAQIIQINGAFQIFSKLFCQFSKSEYYFISCIKIEDSKQYENDNVIEQNTFQIDSNIKDDHTCEEFQFEQNSGFILFCFKDFYFKIYIINFETKTQLLEQVKIENSMYTLCKRKIFKKSDHNYIIAFIQCYNWGVFIYNNKEINIVLNEKIVNSNYSQQINFLENFEMCQNLLIALLTETSYYLFKIDYQNEFGLLFVTNDHLNSFILSQENCQIIYKIKWISSLNKTVIQNNKYRQEFEGTLLNFKLFLDILFVQTNNQLHVIFNKELKQVININSSKFYFGMQNLIYQIDQVANEIVFYRFSFPRCYIQPTKKYIHLIVSQSQAFNYPMACYEITYQATNAQLIQDYGLKNNCEKQFFFLFSKKQLNLINDYQINLLPLTSSNLKISILDKSPFNSFCRNLNDQVYEEQTLLYQGNDNQQSYSLFKTKNYIEIKSCKEKFQFKIQTQQYQVLQYRNSILLWQKDNRKLKQIKLQVIQPLIIEYKFKSEIINILQFQDIIIILTKNQDELKLFDLQTLSVVIIDQNIQNILHNLNQKYLLENQQYEQFQVFYFSKFNYQVIQLFQYLIIFINSEIIMIETDFIQIVFTKIIINSKCYILGIHLIKNQIIEQIFNGYQILTLKKINLDNYEIIRPLFYQIDNEYFAIATRNSSKTFIIVFVIQNRLLLKQIKTIEIGRVQFFFQDQYLFFYDQGDKIQKFNMRDFEISLEINSSWQNSLISHEQIFFQVIPIDTKADRINLEIKIQIYNECFQLFQKNNHVLLKYKKEKNFRININDYIFGPIDNIQIINNDNFSIKGPLLLSEQINNNDILDGIKLKSIYLGSVLQELENVIIFQTKNNSIVLFRQIQEHFYKKEEQLQNIISINDQSLLFLFLNNNFFEIRGVIYSINETAMQLIAQPIYEIKIKISPNSSYESMKTGNLIIIKDSFTLQLYQIIQSKIYQIQNLINITEILKIKGDNQLYISLIYQEGGQILTFQILSLDKSQFQLEGVAELSQQTIDFALKNYIQIKTNKYLNKDYKLNLLECTIDGENLQLTIFQSLRGMSIISEILIQRKNLEVQFKPIRILRNFEEENHMELQYFSNHHLILKSHSFIYFYDLKESDILDQIGRRSILQQYIYHQINTTHFIVFQYKKGGIFIGEIGYQITINDETQNNETFTLLAENQVSSISLQIFLQVSDEQSYNKTAFRILFFIFALILIIYYFIRRMQLKKKQINNQKHIFIYQNNSES</sequence>
<name>A0A8S1PQ06_9CILI</name>
<feature type="chain" id="PRO_5035781479" description="Transmembrane protein" evidence="2">
    <location>
        <begin position="21"/>
        <end position="1310"/>
    </location>
</feature>
<organism evidence="3 4">
    <name type="scientific">Paramecium sonneborni</name>
    <dbReference type="NCBI Taxonomy" id="65129"/>
    <lineage>
        <taxon>Eukaryota</taxon>
        <taxon>Sar</taxon>
        <taxon>Alveolata</taxon>
        <taxon>Ciliophora</taxon>
        <taxon>Intramacronucleata</taxon>
        <taxon>Oligohymenophorea</taxon>
        <taxon>Peniculida</taxon>
        <taxon>Parameciidae</taxon>
        <taxon>Paramecium</taxon>
    </lineage>
</organism>
<dbReference type="OrthoDB" id="10545187at2759"/>
<evidence type="ECO:0000256" key="1">
    <source>
        <dbReference type="SAM" id="Phobius"/>
    </source>
</evidence>
<evidence type="ECO:0008006" key="5">
    <source>
        <dbReference type="Google" id="ProtNLM"/>
    </source>
</evidence>
<evidence type="ECO:0000256" key="2">
    <source>
        <dbReference type="SAM" id="SignalP"/>
    </source>
</evidence>
<dbReference type="Proteomes" id="UP000692954">
    <property type="component" value="Unassembled WGS sequence"/>
</dbReference>
<reference evidence="3" key="1">
    <citation type="submission" date="2021-01" db="EMBL/GenBank/DDBJ databases">
        <authorList>
            <consortium name="Genoscope - CEA"/>
            <person name="William W."/>
        </authorList>
    </citation>
    <scope>NUCLEOTIDE SEQUENCE</scope>
</reference>
<accession>A0A8S1PQ06</accession>
<keyword evidence="1" id="KW-0472">Membrane</keyword>
<evidence type="ECO:0000313" key="4">
    <source>
        <dbReference type="Proteomes" id="UP000692954"/>
    </source>
</evidence>
<feature type="transmembrane region" description="Helical" evidence="1">
    <location>
        <begin position="1266"/>
        <end position="1285"/>
    </location>
</feature>
<comment type="caution">
    <text evidence="3">The sequence shown here is derived from an EMBL/GenBank/DDBJ whole genome shotgun (WGS) entry which is preliminary data.</text>
</comment>
<keyword evidence="1" id="KW-1133">Transmembrane helix</keyword>
<gene>
    <name evidence="3" type="ORF">PSON_ATCC_30995.1.T0830194</name>
</gene>
<protein>
    <recommendedName>
        <fullName evidence="5">Transmembrane protein</fullName>
    </recommendedName>
</protein>
<keyword evidence="2" id="KW-0732">Signal</keyword>
<feature type="signal peptide" evidence="2">
    <location>
        <begin position="1"/>
        <end position="20"/>
    </location>
</feature>
<evidence type="ECO:0000313" key="3">
    <source>
        <dbReference type="EMBL" id="CAD8105111.1"/>
    </source>
</evidence>
<keyword evidence="4" id="KW-1185">Reference proteome</keyword>
<keyword evidence="1" id="KW-0812">Transmembrane</keyword>